<evidence type="ECO:0000256" key="1">
    <source>
        <dbReference type="ARBA" id="ARBA00022741"/>
    </source>
</evidence>
<dbReference type="InterPro" id="IPR001806">
    <property type="entry name" value="Small_GTPase"/>
</dbReference>
<dbReference type="InterPro" id="IPR027417">
    <property type="entry name" value="P-loop_NTPase"/>
</dbReference>
<dbReference type="PRINTS" id="PR00449">
    <property type="entry name" value="RASTRNSFRMNG"/>
</dbReference>
<protein>
    <submittedName>
        <fullName evidence="4">Uncharacterized protein</fullName>
    </submittedName>
</protein>
<comment type="caution">
    <text evidence="4">The sequence shown here is derived from an EMBL/GenBank/DDBJ whole genome shotgun (WGS) entry which is preliminary data.</text>
</comment>
<dbReference type="SMART" id="SM00175">
    <property type="entry name" value="RAB"/>
    <property type="match status" value="1"/>
</dbReference>
<feature type="region of interest" description="Disordered" evidence="3">
    <location>
        <begin position="211"/>
        <end position="240"/>
    </location>
</feature>
<dbReference type="PROSITE" id="PS51421">
    <property type="entry name" value="RAS"/>
    <property type="match status" value="1"/>
</dbReference>
<dbReference type="InterPro" id="IPR050227">
    <property type="entry name" value="Rab"/>
</dbReference>
<dbReference type="Pfam" id="PF00071">
    <property type="entry name" value="Ras"/>
    <property type="match status" value="1"/>
</dbReference>
<keyword evidence="1" id="KW-0547">Nucleotide-binding</keyword>
<reference evidence="4" key="1">
    <citation type="submission" date="2021-02" db="EMBL/GenBank/DDBJ databases">
        <authorList>
            <person name="Nowell W R."/>
        </authorList>
    </citation>
    <scope>NUCLEOTIDE SEQUENCE</scope>
</reference>
<organism evidence="4 5">
    <name type="scientific">Adineta steineri</name>
    <dbReference type="NCBI Taxonomy" id="433720"/>
    <lineage>
        <taxon>Eukaryota</taxon>
        <taxon>Metazoa</taxon>
        <taxon>Spiralia</taxon>
        <taxon>Gnathifera</taxon>
        <taxon>Rotifera</taxon>
        <taxon>Eurotatoria</taxon>
        <taxon>Bdelloidea</taxon>
        <taxon>Adinetida</taxon>
        <taxon>Adinetidae</taxon>
        <taxon>Adineta</taxon>
    </lineage>
</organism>
<dbReference type="OrthoDB" id="8954335at2759"/>
<dbReference type="SMART" id="SM00173">
    <property type="entry name" value="RAS"/>
    <property type="match status" value="1"/>
</dbReference>
<dbReference type="AlphaFoldDB" id="A0A815BQ26"/>
<keyword evidence="2" id="KW-0342">GTP-binding</keyword>
<gene>
    <name evidence="4" type="ORF">VCS650_LOCUS29691</name>
</gene>
<name>A0A815BQ26_9BILA</name>
<dbReference type="GO" id="GO:0005525">
    <property type="term" value="F:GTP binding"/>
    <property type="evidence" value="ECO:0007669"/>
    <property type="project" value="UniProtKB-KW"/>
</dbReference>
<sequence>MSKSQRDDPYKLLVIGDTGVGKTAFSSVDSILQSNESLIDCLGFDFRKKEINFNGERIELIIYDGSSAQDHRGIIRSFYKGVNGIFIIYDTTNKKSFENLKIWLHDINNFGDKHNVMKLIIGNKCDLAKQKAVSSVAAIEYGMYSKISMFEVSARDLTNVELAFEHMVLKIQSKKKSTNNRQLGQYREETALKFVHYISDVGSNAIEESMNDQGFHDNTENGDEQLSDEKHADVRRSQSVNKGEMERARVLLLENLATEQRNVYLNFFNYEEIMKEYRISITESTQLLSSLTLTFQEMDEHSNFINFKKIMNDYYASVVKNTQLLLAMSLIFQELNKLSNIFGPAESMVEELCIREMESNQSLFSFNLLIQGLPNKLHDISFSEKFIKYI</sequence>
<dbReference type="SUPFAM" id="SSF52540">
    <property type="entry name" value="P-loop containing nucleoside triphosphate hydrolases"/>
    <property type="match status" value="1"/>
</dbReference>
<evidence type="ECO:0000256" key="2">
    <source>
        <dbReference type="ARBA" id="ARBA00023134"/>
    </source>
</evidence>
<feature type="compositionally biased region" description="Basic and acidic residues" evidence="3">
    <location>
        <begin position="227"/>
        <end position="236"/>
    </location>
</feature>
<dbReference type="PANTHER" id="PTHR47977">
    <property type="entry name" value="RAS-RELATED PROTEIN RAB"/>
    <property type="match status" value="1"/>
</dbReference>
<evidence type="ECO:0000256" key="3">
    <source>
        <dbReference type="SAM" id="MobiDB-lite"/>
    </source>
</evidence>
<dbReference type="FunFam" id="3.40.50.300:FF:001447">
    <property type="entry name" value="Ras-related protein Rab-1B"/>
    <property type="match status" value="1"/>
</dbReference>
<dbReference type="PROSITE" id="PS51419">
    <property type="entry name" value="RAB"/>
    <property type="match status" value="1"/>
</dbReference>
<accession>A0A815BQ26</accession>
<dbReference type="EMBL" id="CAJNON010000464">
    <property type="protein sequence ID" value="CAF1275916.1"/>
    <property type="molecule type" value="Genomic_DNA"/>
</dbReference>
<dbReference type="Gene3D" id="3.40.50.300">
    <property type="entry name" value="P-loop containing nucleotide triphosphate hydrolases"/>
    <property type="match status" value="1"/>
</dbReference>
<proteinExistence type="predicted"/>
<dbReference type="CDD" id="cd00154">
    <property type="entry name" value="Rab"/>
    <property type="match status" value="1"/>
</dbReference>
<dbReference type="Proteomes" id="UP000663891">
    <property type="component" value="Unassembled WGS sequence"/>
</dbReference>
<evidence type="ECO:0000313" key="4">
    <source>
        <dbReference type="EMBL" id="CAF1275916.1"/>
    </source>
</evidence>
<dbReference type="GO" id="GO:0003924">
    <property type="term" value="F:GTPase activity"/>
    <property type="evidence" value="ECO:0007669"/>
    <property type="project" value="InterPro"/>
</dbReference>
<evidence type="ECO:0000313" key="5">
    <source>
        <dbReference type="Proteomes" id="UP000663891"/>
    </source>
</evidence>
<dbReference type="SMART" id="SM00174">
    <property type="entry name" value="RHO"/>
    <property type="match status" value="1"/>
</dbReference>